<keyword evidence="2" id="KW-1185">Reference proteome</keyword>
<evidence type="ECO:0000313" key="1">
    <source>
        <dbReference type="EMBL" id="CAH1244431.1"/>
    </source>
</evidence>
<name>A0A8J9YZJ0_BRALA</name>
<dbReference type="AlphaFoldDB" id="A0A8J9YZJ0"/>
<reference evidence="1" key="1">
    <citation type="submission" date="2022-01" db="EMBL/GenBank/DDBJ databases">
        <authorList>
            <person name="Braso-Vives M."/>
        </authorList>
    </citation>
    <scope>NUCLEOTIDE SEQUENCE</scope>
</reference>
<dbReference type="Proteomes" id="UP000838412">
    <property type="component" value="Chromosome 14"/>
</dbReference>
<dbReference type="EMBL" id="OV696699">
    <property type="protein sequence ID" value="CAH1244431.1"/>
    <property type="molecule type" value="Genomic_DNA"/>
</dbReference>
<gene>
    <name evidence="1" type="primary">Hypp7308</name>
    <name evidence="1" type="ORF">BLAG_LOCUS7070</name>
</gene>
<sequence length="69" mass="7481">MAPDILALKSIKGSQRNEPLRSADKVRTDHWIDGLSAALSPLLPGWQAEGRIRLCPVTSLKTSRGPECA</sequence>
<protein>
    <submittedName>
        <fullName evidence="1">Hypp7308 protein</fullName>
    </submittedName>
</protein>
<evidence type="ECO:0000313" key="2">
    <source>
        <dbReference type="Proteomes" id="UP000838412"/>
    </source>
</evidence>
<proteinExistence type="predicted"/>
<organism evidence="1 2">
    <name type="scientific">Branchiostoma lanceolatum</name>
    <name type="common">Common lancelet</name>
    <name type="synonym">Amphioxus lanceolatum</name>
    <dbReference type="NCBI Taxonomy" id="7740"/>
    <lineage>
        <taxon>Eukaryota</taxon>
        <taxon>Metazoa</taxon>
        <taxon>Chordata</taxon>
        <taxon>Cephalochordata</taxon>
        <taxon>Leptocardii</taxon>
        <taxon>Amphioxiformes</taxon>
        <taxon>Branchiostomatidae</taxon>
        <taxon>Branchiostoma</taxon>
    </lineage>
</organism>
<accession>A0A8J9YZJ0</accession>